<dbReference type="Pfam" id="PF13508">
    <property type="entry name" value="Acetyltransf_7"/>
    <property type="match status" value="1"/>
</dbReference>
<sequence length="193" mass="21405">MSDAPNNLESILTSELSRADAVSIGRLLVRVWPKPGVTPEDRADIMQTDRGDATVPAGLESRSIVIRDGDKVIGHASAFVRTVGTTAGDMMISALGSVCTDPDYRGQRLGERLVREAWRWVDEGRVPFSLFQTSQRAKQFYDKFGCLLVENQIIDSTCDDPTRCPFKDDHIVRYPGSGREWPSGTIDLRGRGY</sequence>
<organism evidence="2 3">
    <name type="scientific">Aeoliella straminimaris</name>
    <dbReference type="NCBI Taxonomy" id="2954799"/>
    <lineage>
        <taxon>Bacteria</taxon>
        <taxon>Pseudomonadati</taxon>
        <taxon>Planctomycetota</taxon>
        <taxon>Planctomycetia</taxon>
        <taxon>Pirellulales</taxon>
        <taxon>Lacipirellulaceae</taxon>
        <taxon>Aeoliella</taxon>
    </lineage>
</organism>
<gene>
    <name evidence="2" type="ORF">NG895_26150</name>
</gene>
<dbReference type="InterPro" id="IPR016181">
    <property type="entry name" value="Acyl_CoA_acyltransferase"/>
</dbReference>
<feature type="domain" description="N-acetyltransferase" evidence="1">
    <location>
        <begin position="11"/>
        <end position="167"/>
    </location>
</feature>
<dbReference type="RefSeq" id="WP_252855510.1">
    <property type="nucleotide sequence ID" value="NZ_JAMXLR010000092.1"/>
</dbReference>
<name>A0A9X2FE93_9BACT</name>
<evidence type="ECO:0000313" key="2">
    <source>
        <dbReference type="EMBL" id="MCO6047400.1"/>
    </source>
</evidence>
<evidence type="ECO:0000313" key="3">
    <source>
        <dbReference type="Proteomes" id="UP001155241"/>
    </source>
</evidence>
<keyword evidence="3" id="KW-1185">Reference proteome</keyword>
<dbReference type="InterPro" id="IPR000182">
    <property type="entry name" value="GNAT_dom"/>
</dbReference>
<reference evidence="2" key="1">
    <citation type="submission" date="2022-06" db="EMBL/GenBank/DDBJ databases">
        <title>Aeoliella straminimaris, a novel planctomycete from sediments.</title>
        <authorList>
            <person name="Vitorino I.R."/>
            <person name="Lage O.M."/>
        </authorList>
    </citation>
    <scope>NUCLEOTIDE SEQUENCE</scope>
    <source>
        <strain evidence="2">ICT_H6.2</strain>
    </source>
</reference>
<evidence type="ECO:0000259" key="1">
    <source>
        <dbReference type="PROSITE" id="PS51186"/>
    </source>
</evidence>
<dbReference type="Proteomes" id="UP001155241">
    <property type="component" value="Unassembled WGS sequence"/>
</dbReference>
<dbReference type="Gene3D" id="3.40.630.30">
    <property type="match status" value="1"/>
</dbReference>
<dbReference type="CDD" id="cd04301">
    <property type="entry name" value="NAT_SF"/>
    <property type="match status" value="1"/>
</dbReference>
<protein>
    <submittedName>
        <fullName evidence="2">GNAT family N-acetyltransferase</fullName>
    </submittedName>
</protein>
<dbReference type="AlphaFoldDB" id="A0A9X2FE93"/>
<dbReference type="GO" id="GO:0016747">
    <property type="term" value="F:acyltransferase activity, transferring groups other than amino-acyl groups"/>
    <property type="evidence" value="ECO:0007669"/>
    <property type="project" value="InterPro"/>
</dbReference>
<proteinExistence type="predicted"/>
<comment type="caution">
    <text evidence="2">The sequence shown here is derived from an EMBL/GenBank/DDBJ whole genome shotgun (WGS) entry which is preliminary data.</text>
</comment>
<dbReference type="SUPFAM" id="SSF55729">
    <property type="entry name" value="Acyl-CoA N-acyltransferases (Nat)"/>
    <property type="match status" value="1"/>
</dbReference>
<accession>A0A9X2FE93</accession>
<dbReference type="PROSITE" id="PS51186">
    <property type="entry name" value="GNAT"/>
    <property type="match status" value="1"/>
</dbReference>
<dbReference type="EMBL" id="JAMXLR010000092">
    <property type="protein sequence ID" value="MCO6047400.1"/>
    <property type="molecule type" value="Genomic_DNA"/>
</dbReference>